<dbReference type="RefSeq" id="WP_272748817.1">
    <property type="nucleotide sequence ID" value="NZ_JAQQKX010000011.1"/>
</dbReference>
<dbReference type="Proteomes" id="UP001214854">
    <property type="component" value="Unassembled WGS sequence"/>
</dbReference>
<comment type="caution">
    <text evidence="1">The sequence shown here is derived from an EMBL/GenBank/DDBJ whole genome shotgun (WGS) entry which is preliminary data.</text>
</comment>
<evidence type="ECO:0000313" key="2">
    <source>
        <dbReference type="Proteomes" id="UP001214854"/>
    </source>
</evidence>
<protein>
    <recommendedName>
        <fullName evidence="3">Lipoprotein</fullName>
    </recommendedName>
</protein>
<proteinExistence type="predicted"/>
<gene>
    <name evidence="1" type="ORF">PQU92_13735</name>
</gene>
<reference evidence="1 2" key="1">
    <citation type="submission" date="2023-01" db="EMBL/GenBank/DDBJ databases">
        <title>Novel species of the genus Asticcacaulis isolated from rivers.</title>
        <authorList>
            <person name="Lu H."/>
        </authorList>
    </citation>
    <scope>NUCLEOTIDE SEQUENCE [LARGE SCALE GENOMIC DNA]</scope>
    <source>
        <strain evidence="1 2">BYS171W</strain>
    </source>
</reference>
<sequence>MNAKIIMATGLMALSLTACDSNRLVAPKDQGVCYQIAFPKDQKPKFNVVKRDLPSIEYCAAHLDRVRIDFMRLGSPRKELVGSFQGTFLFVDARGVKIGQTYEGPRFQLLAKAPDGRLLVPGAFEQEKPDFSDVQTLPDNLPQKK</sequence>
<accession>A0ABT5HWA1</accession>
<dbReference type="PROSITE" id="PS51257">
    <property type="entry name" value="PROKAR_LIPOPROTEIN"/>
    <property type="match status" value="1"/>
</dbReference>
<dbReference type="EMBL" id="JAQQKX010000011">
    <property type="protein sequence ID" value="MDC7684344.1"/>
    <property type="molecule type" value="Genomic_DNA"/>
</dbReference>
<evidence type="ECO:0008006" key="3">
    <source>
        <dbReference type="Google" id="ProtNLM"/>
    </source>
</evidence>
<evidence type="ECO:0000313" key="1">
    <source>
        <dbReference type="EMBL" id="MDC7684344.1"/>
    </source>
</evidence>
<keyword evidence="2" id="KW-1185">Reference proteome</keyword>
<organism evidence="1 2">
    <name type="scientific">Asticcacaulis aquaticus</name>
    <dbReference type="NCBI Taxonomy" id="2984212"/>
    <lineage>
        <taxon>Bacteria</taxon>
        <taxon>Pseudomonadati</taxon>
        <taxon>Pseudomonadota</taxon>
        <taxon>Alphaproteobacteria</taxon>
        <taxon>Caulobacterales</taxon>
        <taxon>Caulobacteraceae</taxon>
        <taxon>Asticcacaulis</taxon>
    </lineage>
</organism>
<name>A0ABT5HWA1_9CAUL</name>